<dbReference type="Pfam" id="PF09850">
    <property type="entry name" value="DotU"/>
    <property type="match status" value="1"/>
</dbReference>
<dbReference type="EMBL" id="AP012320">
    <property type="protein sequence ID" value="BAL95919.1"/>
    <property type="molecule type" value="Genomic_DNA"/>
</dbReference>
<evidence type="ECO:0000313" key="4">
    <source>
        <dbReference type="EMBL" id="BAL95919.1"/>
    </source>
</evidence>
<feature type="transmembrane region" description="Helical" evidence="2">
    <location>
        <begin position="212"/>
        <end position="232"/>
    </location>
</feature>
<protein>
    <submittedName>
        <fullName evidence="4">Type IV / VI secretion system protein, DotU family</fullName>
    </submittedName>
</protein>
<gene>
    <name evidence="4" type="ordered locus">RGE_25800</name>
</gene>
<dbReference type="eggNOG" id="COG3455">
    <property type="taxonomic scope" value="Bacteria"/>
</dbReference>
<dbReference type="Gene3D" id="1.25.40.590">
    <property type="entry name" value="Type IV / VI secretion system, DotU"/>
    <property type="match status" value="1"/>
</dbReference>
<organism evidence="4 5">
    <name type="scientific">Rubrivivax gelatinosus (strain NBRC 100245 / IL144)</name>
    <dbReference type="NCBI Taxonomy" id="983917"/>
    <lineage>
        <taxon>Bacteria</taxon>
        <taxon>Pseudomonadati</taxon>
        <taxon>Pseudomonadota</taxon>
        <taxon>Betaproteobacteria</taxon>
        <taxon>Burkholderiales</taxon>
        <taxon>Sphaerotilaceae</taxon>
        <taxon>Rubrivivax</taxon>
    </lineage>
</organism>
<dbReference type="PANTHER" id="PTHR38033:SF1">
    <property type="entry name" value="DOTU FAMILY TYPE IV_VI SECRETION SYSTEM PROTEIN"/>
    <property type="match status" value="1"/>
</dbReference>
<evidence type="ECO:0000259" key="3">
    <source>
        <dbReference type="Pfam" id="PF09850"/>
    </source>
</evidence>
<keyword evidence="5" id="KW-1185">Reference proteome</keyword>
<evidence type="ECO:0000313" key="5">
    <source>
        <dbReference type="Proteomes" id="UP000007883"/>
    </source>
</evidence>
<name>I0HSD2_RUBGI</name>
<dbReference type="InterPro" id="IPR017732">
    <property type="entry name" value="T4/T6SS_DotU"/>
</dbReference>
<dbReference type="STRING" id="983917.RGE_25800"/>
<feature type="domain" description="Type IV / VI secretion system DotU" evidence="3">
    <location>
        <begin position="30"/>
        <end position="234"/>
    </location>
</feature>
<dbReference type="KEGG" id="rge:RGE_25800"/>
<evidence type="ECO:0000256" key="2">
    <source>
        <dbReference type="SAM" id="Phobius"/>
    </source>
</evidence>
<dbReference type="Proteomes" id="UP000007883">
    <property type="component" value="Chromosome"/>
</dbReference>
<feature type="region of interest" description="Disordered" evidence="1">
    <location>
        <begin position="1"/>
        <end position="23"/>
    </location>
</feature>
<dbReference type="AlphaFoldDB" id="I0HSD2"/>
<dbReference type="HOGENOM" id="CLU_071818_3_0_4"/>
<dbReference type="PATRIC" id="fig|983917.3.peg.2507"/>
<dbReference type="RefSeq" id="WP_014428781.1">
    <property type="nucleotide sequence ID" value="NC_017075.1"/>
</dbReference>
<sequence length="265" mass="29470">MADTPAAPSLMPGLRPTPRAGGSTHEARSLLDLMVDGFYMLFLLKNRYVPSGADEFRERIRDFLDGVERGAKKLGQAGVETPAEDIYLAKYAYCALVDEIVLSSQGSMRDTWARKPLQLELFGEQLAGENFFVRLEELRRQGAARVQALEVFHMCLLMGFQGRYMLEQGSEKLGYLCDRLGDEIANLKGRRAPFAPHWQAPDSVMNRLRGEVPLWVVGALFALAGLAAFIGMRWSLERETKGDLAGYAQIVKLPPPTAHITITLP</sequence>
<dbReference type="InterPro" id="IPR038522">
    <property type="entry name" value="T4/T6SS_DotU_sf"/>
</dbReference>
<accession>I0HSD2</accession>
<reference evidence="4 5" key="1">
    <citation type="journal article" date="2012" name="J. Bacteriol.">
        <title>Complete genome sequence of phototrophic betaproteobacterium Rubrivivax gelatinosus IL144.</title>
        <authorList>
            <person name="Nagashima S."/>
            <person name="Kamimura A."/>
            <person name="Shimizu T."/>
            <person name="Nakamura-isaki S."/>
            <person name="Aono E."/>
            <person name="Sakamoto K."/>
            <person name="Ichikawa N."/>
            <person name="Nakazawa H."/>
            <person name="Sekine M."/>
            <person name="Yamazaki S."/>
            <person name="Fujita N."/>
            <person name="Shimada K."/>
            <person name="Hanada S."/>
            <person name="Nagashima K.V.P."/>
        </authorList>
    </citation>
    <scope>NUCLEOTIDE SEQUENCE [LARGE SCALE GENOMIC DNA]</scope>
    <source>
        <strain evidence="5">NBRC 100245 / IL144</strain>
    </source>
</reference>
<evidence type="ECO:0000256" key="1">
    <source>
        <dbReference type="SAM" id="MobiDB-lite"/>
    </source>
</evidence>
<keyword evidence="2" id="KW-0812">Transmembrane</keyword>
<keyword evidence="2" id="KW-1133">Transmembrane helix</keyword>
<proteinExistence type="predicted"/>
<dbReference type="NCBIfam" id="TIGR03349">
    <property type="entry name" value="IV_VI_DotU"/>
    <property type="match status" value="1"/>
</dbReference>
<dbReference type="PANTHER" id="PTHR38033">
    <property type="entry name" value="MEMBRANE PROTEIN-RELATED"/>
    <property type="match status" value="1"/>
</dbReference>
<keyword evidence="2" id="KW-0472">Membrane</keyword>